<dbReference type="EMBL" id="HBIM01012838">
    <property type="protein sequence ID" value="CAE0413224.1"/>
    <property type="molecule type" value="Transcribed_RNA"/>
</dbReference>
<dbReference type="SUPFAM" id="SSF53448">
    <property type="entry name" value="Nucleotide-diphospho-sugar transferases"/>
    <property type="match status" value="1"/>
</dbReference>
<dbReference type="GO" id="GO:0006048">
    <property type="term" value="P:UDP-N-acetylglucosamine biosynthetic process"/>
    <property type="evidence" value="ECO:0007669"/>
    <property type="project" value="TreeGrafter"/>
</dbReference>
<evidence type="ECO:0000313" key="1">
    <source>
        <dbReference type="EMBL" id="CAE0413224.1"/>
    </source>
</evidence>
<protein>
    <recommendedName>
        <fullName evidence="2">UTP--glucose-1-phosphate uridylyltransferase</fullName>
    </recommendedName>
</protein>
<reference evidence="1" key="1">
    <citation type="submission" date="2021-01" db="EMBL/GenBank/DDBJ databases">
        <authorList>
            <person name="Corre E."/>
            <person name="Pelletier E."/>
            <person name="Niang G."/>
            <person name="Scheremetjew M."/>
            <person name="Finn R."/>
            <person name="Kale V."/>
            <person name="Holt S."/>
            <person name="Cochrane G."/>
            <person name="Meng A."/>
            <person name="Brown T."/>
            <person name="Cohen L."/>
        </authorList>
    </citation>
    <scope>NUCLEOTIDE SEQUENCE</scope>
    <source>
        <strain evidence="1">CCMP127</strain>
    </source>
</reference>
<dbReference type="InterPro" id="IPR029044">
    <property type="entry name" value="Nucleotide-diphossugar_trans"/>
</dbReference>
<organism evidence="1">
    <name type="scientific">Amphora coffeiformis</name>
    <dbReference type="NCBI Taxonomy" id="265554"/>
    <lineage>
        <taxon>Eukaryota</taxon>
        <taxon>Sar</taxon>
        <taxon>Stramenopiles</taxon>
        <taxon>Ochrophyta</taxon>
        <taxon>Bacillariophyta</taxon>
        <taxon>Bacillariophyceae</taxon>
        <taxon>Bacillariophycidae</taxon>
        <taxon>Thalassiophysales</taxon>
        <taxon>Catenulaceae</taxon>
        <taxon>Amphora</taxon>
    </lineage>
</organism>
<dbReference type="FunFam" id="2.160.10.30:FF:000001">
    <property type="entry name" value="UDP-sugar pyrophosphorylase"/>
    <property type="match status" value="1"/>
</dbReference>
<proteinExistence type="predicted"/>
<dbReference type="PANTHER" id="PTHR11952:SF9">
    <property type="entry name" value="UDP-SUGAR PYROPHOSPHORYLASE"/>
    <property type="match status" value="1"/>
</dbReference>
<dbReference type="AlphaFoldDB" id="A0A7S3L767"/>
<dbReference type="PANTHER" id="PTHR11952">
    <property type="entry name" value="UDP- GLUCOSE PYROPHOSPHORYLASE"/>
    <property type="match status" value="1"/>
</dbReference>
<accession>A0A7S3L767</accession>
<dbReference type="InterPro" id="IPR039741">
    <property type="entry name" value="UDP-sugar_pyrophosphorylase"/>
</dbReference>
<name>A0A7S3L767_9STRA</name>
<evidence type="ECO:0008006" key="2">
    <source>
        <dbReference type="Google" id="ProtNLM"/>
    </source>
</evidence>
<gene>
    <name evidence="1" type="ORF">ACOF00016_LOCUS10481</name>
</gene>
<dbReference type="Gene3D" id="3.90.550.10">
    <property type="entry name" value="Spore Coat Polysaccharide Biosynthesis Protein SpsA, Chain A"/>
    <property type="match status" value="1"/>
</dbReference>
<dbReference type="GO" id="GO:0003977">
    <property type="term" value="F:UDP-N-acetylglucosamine diphosphorylase activity"/>
    <property type="evidence" value="ECO:0007669"/>
    <property type="project" value="TreeGrafter"/>
</dbReference>
<sequence length="451" mass="50181">MTSGDTNEKTIELLKYNNYFGMKESQITIVQQGAGVPALEDNDAKMCLAPGEPSLLLTKPHGHGDIHSLLHEHRVARKWKDSGIKWAVLFQDTNGLAFHTLPLMLGVSAKKNLIMNSLAVPRKAKQAIGGIAKLKNKKTGEYKTINVEYNQLDPLLRANGFPDGDVNDKETGFSPFPGNINQLLFKLDDYCLALEKSRGLMPEFVNPKYKDEKKMVFKKPTRLECMMQDFPTVLDWKEALRVGFTSISSEFCFSPVKNATVDGMALQENGTHPATAASGEADQYAAVRKIMQKIGCKIEDAPETTYLGIKVIPGPAIVLKPNFALCPAEIRQRFPHPENIKISPRSTLVVRGEKVVIKSIDLDGALIIDVKDGKECIVEGVVVENEGWTRARDTDSDKEIIKMRGYHVERKDQTLIRGDPEDKEMSPISEMKSFEDTDPNVESTTTECCIL</sequence>
<dbReference type="Gene3D" id="2.160.10.30">
    <property type="match status" value="1"/>
</dbReference>